<reference evidence="1" key="1">
    <citation type="submission" date="2009-11" db="EMBL/GenBank/DDBJ databases">
        <authorList>
            <consortium name="The Broad Institute Genome Sequencing Platform"/>
            <person name="Ward D."/>
            <person name="Feldgarden M."/>
            <person name="Earl A."/>
            <person name="Young S.K."/>
            <person name="Zeng Q."/>
            <person name="Koehrsen M."/>
            <person name="Alvarado L."/>
            <person name="Berlin A."/>
            <person name="Bochicchio J."/>
            <person name="Borenstein D."/>
            <person name="Chapman S.B."/>
            <person name="Chen Z."/>
            <person name="Engels R."/>
            <person name="Freedman E."/>
            <person name="Gellesch M."/>
            <person name="Goldberg J."/>
            <person name="Griggs A."/>
            <person name="Gujja S."/>
            <person name="Heilman E."/>
            <person name="Heiman D."/>
            <person name="Hepburn T."/>
            <person name="Howarth C."/>
            <person name="Jen D."/>
            <person name="Larson L."/>
            <person name="Lewis B."/>
            <person name="Mehta T."/>
            <person name="Park D."/>
            <person name="Pearson M."/>
            <person name="Roberts A."/>
            <person name="Saif S."/>
            <person name="Shea T."/>
            <person name="Shenoy N."/>
            <person name="Sisk P."/>
            <person name="Stolte C."/>
            <person name="Sykes S."/>
            <person name="Thomson T."/>
            <person name="Walk T."/>
            <person name="White J."/>
            <person name="Yandava C."/>
            <person name="Izard J."/>
            <person name="Baranova O.V."/>
            <person name="Blanton J.M."/>
            <person name="Tanner A.C."/>
            <person name="Dewhirst F.E."/>
            <person name="Haas B."/>
            <person name="Nusbaum C."/>
            <person name="Birren B."/>
        </authorList>
    </citation>
    <scope>NUCLEOTIDE SEQUENCE [LARGE SCALE GENOMIC DNA]</scope>
    <source>
        <strain evidence="1">1-1 BBBD Race 1</strain>
    </source>
</reference>
<evidence type="ECO:0000313" key="3">
    <source>
        <dbReference type="Proteomes" id="UP000005240"/>
    </source>
</evidence>
<keyword evidence="3" id="KW-1185">Reference proteome</keyword>
<evidence type="ECO:0000313" key="1">
    <source>
        <dbReference type="EMBL" id="OAV93144.1"/>
    </source>
</evidence>
<organism evidence="1">
    <name type="scientific">Puccinia triticina (isolate 1-1 / race 1 (BBBD))</name>
    <name type="common">Brown leaf rust fungus</name>
    <dbReference type="NCBI Taxonomy" id="630390"/>
    <lineage>
        <taxon>Eukaryota</taxon>
        <taxon>Fungi</taxon>
        <taxon>Dikarya</taxon>
        <taxon>Basidiomycota</taxon>
        <taxon>Pucciniomycotina</taxon>
        <taxon>Pucciniomycetes</taxon>
        <taxon>Pucciniales</taxon>
        <taxon>Pucciniaceae</taxon>
        <taxon>Puccinia</taxon>
    </lineage>
</organism>
<reference evidence="2" key="4">
    <citation type="submission" date="2025-05" db="UniProtKB">
        <authorList>
            <consortium name="EnsemblFungi"/>
        </authorList>
    </citation>
    <scope>IDENTIFICATION</scope>
    <source>
        <strain evidence="2">isolate 1-1 / race 1 (BBBD)</strain>
    </source>
</reference>
<dbReference type="Proteomes" id="UP000005240">
    <property type="component" value="Unassembled WGS sequence"/>
</dbReference>
<proteinExistence type="predicted"/>
<name>A0A0C4EZ42_PUCT1</name>
<reference evidence="1" key="2">
    <citation type="submission" date="2016-05" db="EMBL/GenBank/DDBJ databases">
        <title>Comparative analysis highlights variable genome content of wheat rusts and divergence of the mating loci.</title>
        <authorList>
            <person name="Cuomo C.A."/>
            <person name="Bakkeren G."/>
            <person name="Szabo L."/>
            <person name="Khalil H."/>
            <person name="Joly D."/>
            <person name="Goldberg J."/>
            <person name="Young S."/>
            <person name="Zeng Q."/>
            <person name="Fellers J."/>
        </authorList>
    </citation>
    <scope>NUCLEOTIDE SEQUENCE [LARGE SCALE GENOMIC DNA]</scope>
    <source>
        <strain evidence="1">1-1 BBBD Race 1</strain>
    </source>
</reference>
<accession>A0A0C4EZ42</accession>
<reference evidence="2 3" key="3">
    <citation type="journal article" date="2017" name="G3 (Bethesda)">
        <title>Comparative analysis highlights variable genome content of wheat rusts and divergence of the mating loci.</title>
        <authorList>
            <person name="Cuomo C.A."/>
            <person name="Bakkeren G."/>
            <person name="Khalil H.B."/>
            <person name="Panwar V."/>
            <person name="Joly D."/>
            <person name="Linning R."/>
            <person name="Sakthikumar S."/>
            <person name="Song X."/>
            <person name="Adiconis X."/>
            <person name="Fan L."/>
            <person name="Goldberg J.M."/>
            <person name="Levin J.Z."/>
            <person name="Young S."/>
            <person name="Zeng Q."/>
            <person name="Anikster Y."/>
            <person name="Bruce M."/>
            <person name="Wang M."/>
            <person name="Yin C."/>
            <person name="McCallum B."/>
            <person name="Szabo L.J."/>
            <person name="Hulbert S."/>
            <person name="Chen X."/>
            <person name="Fellers J.P."/>
        </authorList>
    </citation>
    <scope>NUCLEOTIDE SEQUENCE</scope>
    <source>
        <strain evidence="3">Isolate 1-1 / race 1 (BBBD)</strain>
        <strain evidence="2">isolate 1-1 / race 1 (BBBD)</strain>
    </source>
</reference>
<gene>
    <name evidence="1" type="ORF">PTTG_06097</name>
</gene>
<dbReference type="OrthoDB" id="2505994at2759"/>
<protein>
    <recommendedName>
        <fullName evidence="4">hAT-like transposase RNase-H fold domain-containing protein</fullName>
    </recommendedName>
</protein>
<dbReference type="VEuPathDB" id="FungiDB:PTTG_06097"/>
<sequence length="114" mass="13405">MQMHLIYRCDWEIAKKLNDVAEFYFITKKMEADTLSACLMLAKYQYIKEIIKKKQSAPKPEFQAMFNKMASKTETYLCEALDCDVILLAKVLNPAYRLSMFQAWFLSHHDTPSH</sequence>
<evidence type="ECO:0000313" key="2">
    <source>
        <dbReference type="EnsemblFungi" id="PTTG_06097-t43_1-p1"/>
    </source>
</evidence>
<evidence type="ECO:0008006" key="4">
    <source>
        <dbReference type="Google" id="ProtNLM"/>
    </source>
</evidence>
<dbReference type="AlphaFoldDB" id="A0A0C4EZ42"/>
<dbReference type="EMBL" id="ADAS02000054">
    <property type="protein sequence ID" value="OAV93144.1"/>
    <property type="molecule type" value="Genomic_DNA"/>
</dbReference>
<dbReference type="OMA" id="YLCEALD"/>
<dbReference type="EnsemblFungi" id="PTTG_06097-t43_1">
    <property type="protein sequence ID" value="PTTG_06097-t43_1-p1"/>
    <property type="gene ID" value="PTTG_06097"/>
</dbReference>